<proteinExistence type="predicted"/>
<sequence>MKEVLEKQLLLNALSNYLVYNSLDEAIDRKLQDIIPAWFAYTDKNTYEEKIIPIGTSNERIGNLRDFSQDIKNFEDIRVCIIQFEYLNGIILILEQRKDYSNRWNNTIQEFRRLISRIIKSNKFTIRDTHSLGEVEQLIRKTKLQHFLVDEQYRESCCSLSFDVPIDAKIVPSKYPRTVCTNDKCIRVIIIDDEQKLDYNKKQKKNAGAQNNDVIVDLEKLLINYKHEIHILQQEMIIKPITIFTYSSNFTDVFKSEEVFCVVDSLYPIINQ</sequence>
<gene>
    <name evidence="1" type="ORF">ZHD862_LOCUS14729</name>
</gene>
<name>A0A814JZG2_9BILA</name>
<evidence type="ECO:0000313" key="2">
    <source>
        <dbReference type="Proteomes" id="UP000663864"/>
    </source>
</evidence>
<accession>A0A814JZG2</accession>
<dbReference type="EMBL" id="CAJNOT010000647">
    <property type="protein sequence ID" value="CAF1044631.1"/>
    <property type="molecule type" value="Genomic_DNA"/>
</dbReference>
<evidence type="ECO:0000313" key="1">
    <source>
        <dbReference type="EMBL" id="CAF1044631.1"/>
    </source>
</evidence>
<dbReference type="AlphaFoldDB" id="A0A814JZG2"/>
<protein>
    <submittedName>
        <fullName evidence="1">Uncharacterized protein</fullName>
    </submittedName>
</protein>
<reference evidence="1" key="1">
    <citation type="submission" date="2021-02" db="EMBL/GenBank/DDBJ databases">
        <authorList>
            <person name="Nowell W R."/>
        </authorList>
    </citation>
    <scope>NUCLEOTIDE SEQUENCE</scope>
</reference>
<comment type="caution">
    <text evidence="1">The sequence shown here is derived from an EMBL/GenBank/DDBJ whole genome shotgun (WGS) entry which is preliminary data.</text>
</comment>
<organism evidence="1 2">
    <name type="scientific">Rotaria sordida</name>
    <dbReference type="NCBI Taxonomy" id="392033"/>
    <lineage>
        <taxon>Eukaryota</taxon>
        <taxon>Metazoa</taxon>
        <taxon>Spiralia</taxon>
        <taxon>Gnathifera</taxon>
        <taxon>Rotifera</taxon>
        <taxon>Eurotatoria</taxon>
        <taxon>Bdelloidea</taxon>
        <taxon>Philodinida</taxon>
        <taxon>Philodinidae</taxon>
        <taxon>Rotaria</taxon>
    </lineage>
</organism>
<dbReference type="Proteomes" id="UP000663864">
    <property type="component" value="Unassembled WGS sequence"/>
</dbReference>